<keyword evidence="3" id="KW-1185">Reference proteome</keyword>
<proteinExistence type="predicted"/>
<evidence type="ECO:0000313" key="2">
    <source>
        <dbReference type="EMBL" id="KAF8796067.1"/>
    </source>
</evidence>
<evidence type="ECO:0000256" key="1">
    <source>
        <dbReference type="SAM" id="MobiDB-lite"/>
    </source>
</evidence>
<sequence>MRRGESGGDEANMGAVGRESEWRWRKSVRECGGESRNREELEIVGVERRTEAEEERRSGEAEQGGGRRERRSGEAETMRRKKARRGGTESEEREAEVRWRWRRGGGERLEEK</sequence>
<accession>A0A8T0FY86</accession>
<gene>
    <name evidence="2" type="ORF">HNY73_000493</name>
</gene>
<name>A0A8T0FY86_ARGBR</name>
<comment type="caution">
    <text evidence="2">The sequence shown here is derived from an EMBL/GenBank/DDBJ whole genome shotgun (WGS) entry which is preliminary data.</text>
</comment>
<evidence type="ECO:0000313" key="3">
    <source>
        <dbReference type="Proteomes" id="UP000807504"/>
    </source>
</evidence>
<feature type="region of interest" description="Disordered" evidence="1">
    <location>
        <begin position="1"/>
        <end position="97"/>
    </location>
</feature>
<feature type="compositionally biased region" description="Basic and acidic residues" evidence="1">
    <location>
        <begin position="18"/>
        <end position="78"/>
    </location>
</feature>
<reference evidence="2" key="1">
    <citation type="journal article" date="2020" name="bioRxiv">
        <title>Chromosome-level reference genome of the European wasp spider Argiope bruennichi: a resource for studies on range expansion and evolutionary adaptation.</title>
        <authorList>
            <person name="Sheffer M.M."/>
            <person name="Hoppe A."/>
            <person name="Krehenwinkel H."/>
            <person name="Uhl G."/>
            <person name="Kuss A.W."/>
            <person name="Jensen L."/>
            <person name="Jensen C."/>
            <person name="Gillespie R.G."/>
            <person name="Hoff K.J."/>
            <person name="Prost S."/>
        </authorList>
    </citation>
    <scope>NUCLEOTIDE SEQUENCE</scope>
</reference>
<organism evidence="2 3">
    <name type="scientific">Argiope bruennichi</name>
    <name type="common">Wasp spider</name>
    <name type="synonym">Aranea bruennichi</name>
    <dbReference type="NCBI Taxonomy" id="94029"/>
    <lineage>
        <taxon>Eukaryota</taxon>
        <taxon>Metazoa</taxon>
        <taxon>Ecdysozoa</taxon>
        <taxon>Arthropoda</taxon>
        <taxon>Chelicerata</taxon>
        <taxon>Arachnida</taxon>
        <taxon>Araneae</taxon>
        <taxon>Araneomorphae</taxon>
        <taxon>Entelegynae</taxon>
        <taxon>Araneoidea</taxon>
        <taxon>Araneidae</taxon>
        <taxon>Argiope</taxon>
    </lineage>
</organism>
<reference evidence="2" key="2">
    <citation type="submission" date="2020-06" db="EMBL/GenBank/DDBJ databases">
        <authorList>
            <person name="Sheffer M."/>
        </authorList>
    </citation>
    <scope>NUCLEOTIDE SEQUENCE</scope>
</reference>
<dbReference type="AlphaFoldDB" id="A0A8T0FY86"/>
<protein>
    <submittedName>
        <fullName evidence="2">Uncharacterized protein</fullName>
    </submittedName>
</protein>
<feature type="compositionally biased region" description="Basic and acidic residues" evidence="1">
    <location>
        <begin position="86"/>
        <end position="97"/>
    </location>
</feature>
<dbReference type="EMBL" id="JABXBU010000001">
    <property type="protein sequence ID" value="KAF8796067.1"/>
    <property type="molecule type" value="Genomic_DNA"/>
</dbReference>
<dbReference type="Proteomes" id="UP000807504">
    <property type="component" value="Unassembled WGS sequence"/>
</dbReference>